<accession>G2ZPG0</accession>
<reference evidence="2" key="2">
    <citation type="submission" date="2011-04" db="EMBL/GenBank/DDBJ databases">
        <authorList>
            <person name="Genoscope - CEA"/>
        </authorList>
    </citation>
    <scope>NUCLEOTIDE SEQUENCE</scope>
    <source>
        <strain evidence="2">R229</strain>
    </source>
</reference>
<name>G2ZPG0_9RALS</name>
<evidence type="ECO:0008006" key="3">
    <source>
        <dbReference type="Google" id="ProtNLM"/>
    </source>
</evidence>
<dbReference type="PANTHER" id="PTHR33803:SF3">
    <property type="entry name" value="BLL1974 PROTEIN"/>
    <property type="match status" value="1"/>
</dbReference>
<protein>
    <recommendedName>
        <fullName evidence="3">Transposase</fullName>
    </recommendedName>
</protein>
<evidence type="ECO:0000313" key="2">
    <source>
        <dbReference type="EMBL" id="CCA80954.1"/>
    </source>
</evidence>
<feature type="compositionally biased region" description="Basic residues" evidence="1">
    <location>
        <begin position="104"/>
        <end position="113"/>
    </location>
</feature>
<reference evidence="2" key="1">
    <citation type="journal article" date="2011" name="PLoS ONE">
        <title>Ralstonia syzygii, the Blood Disease Bacterium and some Asian R. solanacearum strains form a single genomic species despite divergent lifestyles.</title>
        <authorList>
            <person name="Remenant B."/>
            <person name="de Cambiaire J.C."/>
            <person name="Cellier G."/>
            <person name="Jacobs J.M."/>
            <person name="Mangenot S."/>
            <person name="Barbe V."/>
            <person name="Lajus A."/>
            <person name="Vallenet D."/>
            <person name="Medigue C."/>
            <person name="Fegan M."/>
            <person name="Allen C."/>
            <person name="Prior P."/>
        </authorList>
    </citation>
    <scope>NUCLEOTIDE SEQUENCE</scope>
    <source>
        <strain evidence="2">R229</strain>
    </source>
</reference>
<dbReference type="AlphaFoldDB" id="G2ZPG0"/>
<organism evidence="2">
    <name type="scientific">blood disease bacterium R229</name>
    <dbReference type="NCBI Taxonomy" id="741978"/>
    <lineage>
        <taxon>Bacteria</taxon>
        <taxon>Pseudomonadati</taxon>
        <taxon>Pseudomonadota</taxon>
        <taxon>Betaproteobacteria</taxon>
        <taxon>Burkholderiales</taxon>
        <taxon>Burkholderiaceae</taxon>
        <taxon>Ralstonia</taxon>
        <taxon>Ralstonia solanacearum species complex</taxon>
    </lineage>
</organism>
<evidence type="ECO:0000256" key="1">
    <source>
        <dbReference type="SAM" id="MobiDB-lite"/>
    </source>
</evidence>
<proteinExistence type="predicted"/>
<feature type="region of interest" description="Disordered" evidence="1">
    <location>
        <begin position="73"/>
        <end position="113"/>
    </location>
</feature>
<feature type="compositionally biased region" description="Low complexity" evidence="1">
    <location>
        <begin position="89"/>
        <end position="103"/>
    </location>
</feature>
<dbReference type="PANTHER" id="PTHR33803">
    <property type="entry name" value="IS1478 TRANSPOSASE"/>
    <property type="match status" value="1"/>
</dbReference>
<gene>
    <name evidence="2" type="ORF">BDB_110392</name>
</gene>
<sequence>MKPGVEELLAETIDAAKRAGVIKAASVKRVIVDTTVMEKAIAHPTDSRLLERCREHAREGGSPPWAEVAAELQPRGATAGHSDRSLRTRQAVQAHEARAAHLALARRPRDARR</sequence>
<dbReference type="EMBL" id="FR854067">
    <property type="protein sequence ID" value="CCA80954.1"/>
    <property type="molecule type" value="Genomic_DNA"/>
</dbReference>